<protein>
    <submittedName>
        <fullName evidence="1">Uncharacterized protein</fullName>
    </submittedName>
</protein>
<keyword evidence="2" id="KW-1185">Reference proteome</keyword>
<reference evidence="1 2" key="1">
    <citation type="submission" date="2023-05" db="EMBL/GenBank/DDBJ databases">
        <title>B98-5 Cell Line De Novo Hybrid Assembly: An Optical Mapping Approach.</title>
        <authorList>
            <person name="Kananen K."/>
            <person name="Auerbach J.A."/>
            <person name="Kautto E."/>
            <person name="Blachly J.S."/>
        </authorList>
    </citation>
    <scope>NUCLEOTIDE SEQUENCE [LARGE SCALE GENOMIC DNA]</scope>
    <source>
        <strain evidence="1">B95-8</strain>
        <tissue evidence="1">Cell line</tissue>
    </source>
</reference>
<comment type="caution">
    <text evidence="1">The sequence shown here is derived from an EMBL/GenBank/DDBJ whole genome shotgun (WGS) entry which is preliminary data.</text>
</comment>
<evidence type="ECO:0000313" key="2">
    <source>
        <dbReference type="Proteomes" id="UP001266305"/>
    </source>
</evidence>
<name>A0ABQ9VZC7_SAGOE</name>
<evidence type="ECO:0000313" key="1">
    <source>
        <dbReference type="EMBL" id="KAK2114733.1"/>
    </source>
</evidence>
<sequence length="122" mass="13254">MGPSMVFEAQQRLPGCGSCASLRSYTALSWKKLMSPLSTGQLLCTRICFGTCTFLHDNVTSSIPEAALQTFHTQDTKAKALTSPGTRLPISLREQTSHFPIQPPAEAGCPSLMAQFHFSLVH</sequence>
<dbReference type="EMBL" id="JASSZA010000004">
    <property type="protein sequence ID" value="KAK2114733.1"/>
    <property type="molecule type" value="Genomic_DNA"/>
</dbReference>
<organism evidence="1 2">
    <name type="scientific">Saguinus oedipus</name>
    <name type="common">Cotton-top tamarin</name>
    <name type="synonym">Oedipomidas oedipus</name>
    <dbReference type="NCBI Taxonomy" id="9490"/>
    <lineage>
        <taxon>Eukaryota</taxon>
        <taxon>Metazoa</taxon>
        <taxon>Chordata</taxon>
        <taxon>Craniata</taxon>
        <taxon>Vertebrata</taxon>
        <taxon>Euteleostomi</taxon>
        <taxon>Mammalia</taxon>
        <taxon>Eutheria</taxon>
        <taxon>Euarchontoglires</taxon>
        <taxon>Primates</taxon>
        <taxon>Haplorrhini</taxon>
        <taxon>Platyrrhini</taxon>
        <taxon>Cebidae</taxon>
        <taxon>Callitrichinae</taxon>
        <taxon>Saguinus</taxon>
    </lineage>
</organism>
<dbReference type="Proteomes" id="UP001266305">
    <property type="component" value="Unassembled WGS sequence"/>
</dbReference>
<gene>
    <name evidence="1" type="ORF">P7K49_008999</name>
</gene>
<accession>A0ABQ9VZC7</accession>
<proteinExistence type="predicted"/>